<evidence type="ECO:0000256" key="1">
    <source>
        <dbReference type="SAM" id="Phobius"/>
    </source>
</evidence>
<dbReference type="RefSeq" id="WP_151005921.1">
    <property type="nucleotide sequence ID" value="NZ_BPQY01000631.1"/>
</dbReference>
<keyword evidence="1" id="KW-1133">Transmembrane helix</keyword>
<protein>
    <submittedName>
        <fullName evidence="2">Uncharacterized protein</fullName>
    </submittedName>
</protein>
<evidence type="ECO:0000313" key="3">
    <source>
        <dbReference type="Proteomes" id="UP000474159"/>
    </source>
</evidence>
<organism evidence="2 3">
    <name type="scientific">Methylobacterium soli</name>
    <dbReference type="NCBI Taxonomy" id="553447"/>
    <lineage>
        <taxon>Bacteria</taxon>
        <taxon>Pseudomonadati</taxon>
        <taxon>Pseudomonadota</taxon>
        <taxon>Alphaproteobacteria</taxon>
        <taxon>Hyphomicrobiales</taxon>
        <taxon>Methylobacteriaceae</taxon>
        <taxon>Methylobacterium</taxon>
    </lineage>
</organism>
<comment type="caution">
    <text evidence="2">The sequence shown here is derived from an EMBL/GenBank/DDBJ whole genome shotgun (WGS) entry which is preliminary data.</text>
</comment>
<feature type="transmembrane region" description="Helical" evidence="1">
    <location>
        <begin position="24"/>
        <end position="46"/>
    </location>
</feature>
<proteinExistence type="predicted"/>
<dbReference type="AlphaFoldDB" id="A0A6L3SQ74"/>
<keyword evidence="3" id="KW-1185">Reference proteome</keyword>
<reference evidence="2 3" key="1">
    <citation type="submission" date="2019-09" db="EMBL/GenBank/DDBJ databases">
        <title>YIM 48816 draft genome.</title>
        <authorList>
            <person name="Jiang L."/>
        </authorList>
    </citation>
    <scope>NUCLEOTIDE SEQUENCE [LARGE SCALE GENOMIC DNA]</scope>
    <source>
        <strain evidence="2 3">YIM 48816</strain>
    </source>
</reference>
<keyword evidence="1" id="KW-0472">Membrane</keyword>
<dbReference type="EMBL" id="VZZK01000096">
    <property type="protein sequence ID" value="KAB1068013.1"/>
    <property type="molecule type" value="Genomic_DNA"/>
</dbReference>
<dbReference type="Proteomes" id="UP000474159">
    <property type="component" value="Unassembled WGS sequence"/>
</dbReference>
<gene>
    <name evidence="2" type="ORF">F6X53_31860</name>
</gene>
<name>A0A6L3SQ74_9HYPH</name>
<dbReference type="OrthoDB" id="8005909at2"/>
<evidence type="ECO:0000313" key="2">
    <source>
        <dbReference type="EMBL" id="KAB1068013.1"/>
    </source>
</evidence>
<sequence>MLLLVFTAIGGGIATASLMWPQGALLSLLSAPFGASLCTLLAACLLTARRGADWQAEPDLDRQADEMVAALRGVSASLRDGRADADPDNRKVA</sequence>
<keyword evidence="1" id="KW-0812">Transmembrane</keyword>
<accession>A0A6L3SQ74</accession>